<dbReference type="AlphaFoldDB" id="A0A9P5Z724"/>
<evidence type="ECO:0000313" key="3">
    <source>
        <dbReference type="EMBL" id="KAF9481295.1"/>
    </source>
</evidence>
<comment type="caution">
    <text evidence="3">The sequence shown here is derived from an EMBL/GenBank/DDBJ whole genome shotgun (WGS) entry which is preliminary data.</text>
</comment>
<dbReference type="InterPro" id="IPR046528">
    <property type="entry name" value="DUF6593"/>
</dbReference>
<name>A0A9P5Z724_9AGAR</name>
<dbReference type="EMBL" id="MU155180">
    <property type="protein sequence ID" value="KAF9481295.1"/>
    <property type="molecule type" value="Genomic_DNA"/>
</dbReference>
<feature type="compositionally biased region" description="Basic and acidic residues" evidence="1">
    <location>
        <begin position="233"/>
        <end position="333"/>
    </location>
</feature>
<evidence type="ECO:0000313" key="4">
    <source>
        <dbReference type="Proteomes" id="UP000807469"/>
    </source>
</evidence>
<feature type="domain" description="DUF6593" evidence="2">
    <location>
        <begin position="26"/>
        <end position="171"/>
    </location>
</feature>
<accession>A0A9P5Z724</accession>
<feature type="compositionally biased region" description="Basic and acidic residues" evidence="1">
    <location>
        <begin position="340"/>
        <end position="396"/>
    </location>
</feature>
<reference evidence="3" key="1">
    <citation type="submission" date="2020-11" db="EMBL/GenBank/DDBJ databases">
        <authorList>
            <consortium name="DOE Joint Genome Institute"/>
            <person name="Ahrendt S."/>
            <person name="Riley R."/>
            <person name="Andreopoulos W."/>
            <person name="Labutti K."/>
            <person name="Pangilinan J."/>
            <person name="Ruiz-Duenas F.J."/>
            <person name="Barrasa J.M."/>
            <person name="Sanchez-Garcia M."/>
            <person name="Camarero S."/>
            <person name="Miyauchi S."/>
            <person name="Serrano A."/>
            <person name="Linde D."/>
            <person name="Babiker R."/>
            <person name="Drula E."/>
            <person name="Ayuso-Fernandez I."/>
            <person name="Pacheco R."/>
            <person name="Padilla G."/>
            <person name="Ferreira P."/>
            <person name="Barriuso J."/>
            <person name="Kellner H."/>
            <person name="Castanera R."/>
            <person name="Alfaro M."/>
            <person name="Ramirez L."/>
            <person name="Pisabarro A.G."/>
            <person name="Kuo A."/>
            <person name="Tritt A."/>
            <person name="Lipzen A."/>
            <person name="He G."/>
            <person name="Yan M."/>
            <person name="Ng V."/>
            <person name="Cullen D."/>
            <person name="Martin F."/>
            <person name="Rosso M.-N."/>
            <person name="Henrissat B."/>
            <person name="Hibbett D."/>
            <person name="Martinez A.T."/>
            <person name="Grigoriev I.V."/>
        </authorList>
    </citation>
    <scope>NUCLEOTIDE SEQUENCE</scope>
    <source>
        <strain evidence="3">CIRM-BRFM 674</strain>
    </source>
</reference>
<gene>
    <name evidence="3" type="ORF">BDN70DRAFT_991980</name>
</gene>
<evidence type="ECO:0000256" key="1">
    <source>
        <dbReference type="SAM" id="MobiDB-lite"/>
    </source>
</evidence>
<dbReference type="Pfam" id="PF20236">
    <property type="entry name" value="DUF6593"/>
    <property type="match status" value="1"/>
</dbReference>
<evidence type="ECO:0000259" key="2">
    <source>
        <dbReference type="Pfam" id="PF20236"/>
    </source>
</evidence>
<sequence>MFSSDSQTTLVSSEQTTELTLSTKSILNTLLLTKGKPSIAISTVDPAGAVTKIINLATGQLLATIKRRTFLPDVVKFEQLYNGEPLKIREWLLEVKISGQYTKWIVNTPSGTFVWHVHKIFRLALFPENDSENPIAWLQLDGSFSLVLKRSTEGFRDEIITSFVILEQQMRLEEKKISKANGVGEFTTSLMFGRSSNVAKALTSGDVDVIKMFLEFKEKADKQAKQLGELAERVERAEEQRRKDKEEAEARAKKADDQAKKADELAKKANDRTTKLEEQRKKDKDEAKARAKKVDEQTKKLEKQRKKDKDEAEARAKEADEREKKLKNKEGLIKRKQRLGKKDKEEADARAKKADERAKKADERAKKAEERRKKDAATLKEQEDKIATLERQGRERKLEQKRIDEATRRYIEDLADGLNATTDFLATGDEATLDRIKRRNLLDRAQKWVAGILQLSDDIYLASVRFREELGPSFVLEDCRKRLVGLLEEKRDNVPEVAKLLDGDKSVLTLLAEHLPQIRIEGNAIGHGNAKRSWYEGSV</sequence>
<proteinExistence type="predicted"/>
<feature type="region of interest" description="Disordered" evidence="1">
    <location>
        <begin position="233"/>
        <end position="396"/>
    </location>
</feature>
<dbReference type="Proteomes" id="UP000807469">
    <property type="component" value="Unassembled WGS sequence"/>
</dbReference>
<keyword evidence="4" id="KW-1185">Reference proteome</keyword>
<dbReference type="OrthoDB" id="3067864at2759"/>
<organism evidence="3 4">
    <name type="scientific">Pholiota conissans</name>
    <dbReference type="NCBI Taxonomy" id="109636"/>
    <lineage>
        <taxon>Eukaryota</taxon>
        <taxon>Fungi</taxon>
        <taxon>Dikarya</taxon>
        <taxon>Basidiomycota</taxon>
        <taxon>Agaricomycotina</taxon>
        <taxon>Agaricomycetes</taxon>
        <taxon>Agaricomycetidae</taxon>
        <taxon>Agaricales</taxon>
        <taxon>Agaricineae</taxon>
        <taxon>Strophariaceae</taxon>
        <taxon>Pholiota</taxon>
    </lineage>
</organism>
<protein>
    <recommendedName>
        <fullName evidence="2">DUF6593 domain-containing protein</fullName>
    </recommendedName>
</protein>